<reference evidence="3" key="1">
    <citation type="journal article" date="2021" name="Syst. Appl. Microbiol.">
        <title>Roseomonas hellenica sp. nov., isolated from roots of wild-growing Alkanna tinctoria.</title>
        <authorList>
            <person name="Rat A."/>
            <person name="Naranjo H.D."/>
            <person name="Lebbe L."/>
            <person name="Cnockaert M."/>
            <person name="Krigas N."/>
            <person name="Grigoriadou K."/>
            <person name="Maloupa E."/>
            <person name="Willems A."/>
        </authorList>
    </citation>
    <scope>NUCLEOTIDE SEQUENCE [LARGE SCALE GENOMIC DNA]</scope>
    <source>
        <strain evidence="3">LMG 31159</strain>
    </source>
</reference>
<evidence type="ECO:0000256" key="1">
    <source>
        <dbReference type="SAM" id="MobiDB-lite"/>
    </source>
</evidence>
<evidence type="ECO:0000313" key="3">
    <source>
        <dbReference type="Proteomes" id="UP000698752"/>
    </source>
</evidence>
<gene>
    <name evidence="2" type="ORF">GXW78_03470</name>
</gene>
<dbReference type="Proteomes" id="UP000698752">
    <property type="component" value="Unassembled WGS sequence"/>
</dbReference>
<feature type="compositionally biased region" description="Basic and acidic residues" evidence="1">
    <location>
        <begin position="133"/>
        <end position="147"/>
    </location>
</feature>
<organism evidence="2 3">
    <name type="scientific">Neoroseomonas terrae</name>
    <dbReference type="NCBI Taxonomy" id="424799"/>
    <lineage>
        <taxon>Bacteria</taxon>
        <taxon>Pseudomonadati</taxon>
        <taxon>Pseudomonadota</taxon>
        <taxon>Alphaproteobacteria</taxon>
        <taxon>Acetobacterales</taxon>
        <taxon>Acetobacteraceae</taxon>
        <taxon>Neoroseomonas</taxon>
    </lineage>
</organism>
<name>A0ABS5ECG1_9PROT</name>
<evidence type="ECO:0000313" key="2">
    <source>
        <dbReference type="EMBL" id="MBR0648706.1"/>
    </source>
</evidence>
<evidence type="ECO:0008006" key="4">
    <source>
        <dbReference type="Google" id="ProtNLM"/>
    </source>
</evidence>
<accession>A0ABS5ECG1</accession>
<sequence>MATRPKHKRFFSIDDVGAHFGLSLVDMGVMAAEGQLRLSVPVAGLRVEIGDWEEDGDGHGFRIPAGYRMLNGLVDLYPVDGWTILRNGTGVVHALPTEGAGYTSIETGNPDQEGLLVTRDELGVRREEWRRLEAQDGDHEAEADAPARSRRGVQPTHDWDAARLEACRLFYFEGVPESQAALIRHMQTWFASKGLKVPDDSTLKRRLRDVWAMFGPEAKKRAA</sequence>
<dbReference type="EMBL" id="JAAEDI010000003">
    <property type="protein sequence ID" value="MBR0648706.1"/>
    <property type="molecule type" value="Genomic_DNA"/>
</dbReference>
<proteinExistence type="predicted"/>
<keyword evidence="3" id="KW-1185">Reference proteome</keyword>
<feature type="region of interest" description="Disordered" evidence="1">
    <location>
        <begin position="133"/>
        <end position="156"/>
    </location>
</feature>
<dbReference type="RefSeq" id="WP_211866070.1">
    <property type="nucleotide sequence ID" value="NZ_JAAEDI010000003.1"/>
</dbReference>
<protein>
    <recommendedName>
        <fullName evidence="4">DUF1376 domain-containing protein</fullName>
    </recommendedName>
</protein>
<comment type="caution">
    <text evidence="2">The sequence shown here is derived from an EMBL/GenBank/DDBJ whole genome shotgun (WGS) entry which is preliminary data.</text>
</comment>